<dbReference type="CDD" id="cd21911">
    <property type="entry name" value="CC1_SLMAP"/>
    <property type="match status" value="1"/>
</dbReference>
<dbReference type="SMART" id="SM00240">
    <property type="entry name" value="FHA"/>
    <property type="match status" value="1"/>
</dbReference>
<dbReference type="Pfam" id="PF00498">
    <property type="entry name" value="FHA"/>
    <property type="match status" value="1"/>
</dbReference>
<evidence type="ECO:0000256" key="3">
    <source>
        <dbReference type="SAM" id="Phobius"/>
    </source>
</evidence>
<keyword evidence="3" id="KW-0812">Transmembrane</keyword>
<evidence type="ECO:0000256" key="1">
    <source>
        <dbReference type="SAM" id="Coils"/>
    </source>
</evidence>
<dbReference type="PROSITE" id="PS50006">
    <property type="entry name" value="FHA_DOMAIN"/>
    <property type="match status" value="1"/>
</dbReference>
<dbReference type="PANTHER" id="PTHR15715">
    <property type="entry name" value="CENTROSOMAL PROTEIN OF 170 KDA"/>
    <property type="match status" value="1"/>
</dbReference>
<dbReference type="CDD" id="cd22679">
    <property type="entry name" value="FHA_SLMAP"/>
    <property type="match status" value="1"/>
</dbReference>
<accession>A0AAV5TNG8</accession>
<keyword evidence="3" id="KW-0472">Membrane</keyword>
<feature type="non-terminal residue" evidence="5">
    <location>
        <position position="1"/>
    </location>
</feature>
<dbReference type="PANTHER" id="PTHR15715:SF37">
    <property type="entry name" value="LD47843P"/>
    <property type="match status" value="1"/>
</dbReference>
<evidence type="ECO:0000259" key="4">
    <source>
        <dbReference type="PROSITE" id="PS50006"/>
    </source>
</evidence>
<dbReference type="AlphaFoldDB" id="A0AAV5TNG8"/>
<keyword evidence="1" id="KW-0175">Coiled coil</keyword>
<feature type="compositionally biased region" description="Acidic residues" evidence="2">
    <location>
        <begin position="406"/>
        <end position="418"/>
    </location>
</feature>
<reference evidence="5" key="1">
    <citation type="submission" date="2023-10" db="EMBL/GenBank/DDBJ databases">
        <title>Genome assembly of Pristionchus species.</title>
        <authorList>
            <person name="Yoshida K."/>
            <person name="Sommer R.J."/>
        </authorList>
    </citation>
    <scope>NUCLEOTIDE SEQUENCE</scope>
    <source>
        <strain evidence="5">RS0144</strain>
    </source>
</reference>
<name>A0AAV5TNG8_9BILA</name>
<feature type="domain" description="FHA" evidence="4">
    <location>
        <begin position="45"/>
        <end position="100"/>
    </location>
</feature>
<dbReference type="Gene3D" id="2.60.200.20">
    <property type="match status" value="1"/>
</dbReference>
<feature type="transmembrane region" description="Helical" evidence="3">
    <location>
        <begin position="516"/>
        <end position="539"/>
    </location>
</feature>
<dbReference type="InterPro" id="IPR008984">
    <property type="entry name" value="SMAD_FHA_dom_sf"/>
</dbReference>
<gene>
    <name evidence="5" type="ORF">PENTCL1PPCAC_17983</name>
</gene>
<feature type="region of interest" description="Disordered" evidence="2">
    <location>
        <begin position="403"/>
        <end position="447"/>
    </location>
</feature>
<dbReference type="InterPro" id="IPR051176">
    <property type="entry name" value="Cent_Immune-Sig_Mod"/>
</dbReference>
<sequence length="546" mass="61661">NFTSFFRVVNFELQMRGAYAILSPCAQSHAFEERKVKVGPEDDPLKIGRAVARLKPCPDNAIFDCKVLSRNHAVLYYDDGSFYLKDTKSSNGTFVNNDRLAGTGEESEPKQVYSGDILQFGVEIVENSNKVAHGCIFAIVRLFDNDGNEAEPPSLSTATNTSVKQDHDSYYGYSLIGSHQLFQLQQYLKEALYREKAREEKIRQLEEVLVATEAASETAWKAGVNEDRLLARIESLEAALAIHAKNSTPDKLKQELDRLVEERSQLEITARENMKRALEEKSESTMRLADVERCMITTEEECNHLRKKVDELETSLASTMDNLEKQMILMTSQSKLIVEAEGRAEEAEMRQRERERFILNNEKKEESGDDKIRSALVYLASSAPVDRQLLSSLHSVTTVMLKEGGDEGEDSGEEDETEAIPPVPHAPEEATPDDSECGASSPIPPDVDEMADMKRRLEQVVNEKMALQLELESLRNTRQRKWIEEGLEMVKMETIGNDGRERERSQRREGMLVNQWPSMGVVALVPGLGFLLLLFLPLFTRFSNQS</sequence>
<comment type="caution">
    <text evidence="5">The sequence shown here is derived from an EMBL/GenBank/DDBJ whole genome shotgun (WGS) entry which is preliminary data.</text>
</comment>
<feature type="coiled-coil region" evidence="1">
    <location>
        <begin position="256"/>
        <end position="322"/>
    </location>
</feature>
<dbReference type="SUPFAM" id="SSF49879">
    <property type="entry name" value="SMAD/FHA domain"/>
    <property type="match status" value="1"/>
</dbReference>
<evidence type="ECO:0000313" key="5">
    <source>
        <dbReference type="EMBL" id="GMS95808.1"/>
    </source>
</evidence>
<feature type="coiled-coil region" evidence="1">
    <location>
        <begin position="450"/>
        <end position="477"/>
    </location>
</feature>
<organism evidence="5 6">
    <name type="scientific">Pristionchus entomophagus</name>
    <dbReference type="NCBI Taxonomy" id="358040"/>
    <lineage>
        <taxon>Eukaryota</taxon>
        <taxon>Metazoa</taxon>
        <taxon>Ecdysozoa</taxon>
        <taxon>Nematoda</taxon>
        <taxon>Chromadorea</taxon>
        <taxon>Rhabditida</taxon>
        <taxon>Rhabditina</taxon>
        <taxon>Diplogasteromorpha</taxon>
        <taxon>Diplogasteroidea</taxon>
        <taxon>Neodiplogasteridae</taxon>
        <taxon>Pristionchus</taxon>
    </lineage>
</organism>
<dbReference type="EMBL" id="BTSX01000004">
    <property type="protein sequence ID" value="GMS95808.1"/>
    <property type="molecule type" value="Genomic_DNA"/>
</dbReference>
<evidence type="ECO:0000256" key="2">
    <source>
        <dbReference type="SAM" id="MobiDB-lite"/>
    </source>
</evidence>
<dbReference type="Proteomes" id="UP001432027">
    <property type="component" value="Unassembled WGS sequence"/>
</dbReference>
<protein>
    <recommendedName>
        <fullName evidence="4">FHA domain-containing protein</fullName>
    </recommendedName>
</protein>
<proteinExistence type="predicted"/>
<keyword evidence="6" id="KW-1185">Reference proteome</keyword>
<dbReference type="InterPro" id="IPR000253">
    <property type="entry name" value="FHA_dom"/>
</dbReference>
<keyword evidence="3" id="KW-1133">Transmembrane helix</keyword>
<evidence type="ECO:0000313" key="6">
    <source>
        <dbReference type="Proteomes" id="UP001432027"/>
    </source>
</evidence>